<keyword evidence="3" id="KW-1185">Reference proteome</keyword>
<evidence type="ECO:0000313" key="3">
    <source>
        <dbReference type="Proteomes" id="UP000274822"/>
    </source>
</evidence>
<gene>
    <name evidence="2" type="ORF">BC938DRAFT_480302</name>
</gene>
<dbReference type="EMBL" id="RBNJ01004749">
    <property type="protein sequence ID" value="RUS29736.1"/>
    <property type="molecule type" value="Genomic_DNA"/>
</dbReference>
<feature type="compositionally biased region" description="Basic and acidic residues" evidence="1">
    <location>
        <begin position="59"/>
        <end position="69"/>
    </location>
</feature>
<sequence>MLLESLSWIVFSSSNALCYDQLTSYGSQVRPNLVARDKENGDNALGDILTKQSSRKRQRDNSGEDRATPVRESNNGEPSEVALGKRKLKNIEGDEDEGGDVESDDQNGNDVPASSNNDLEGLEDGENIEIDLKSIADELQRVPKVEWKVGNVNVTERFRRYQEEMLKKAKSESLTYKNIYEVLALSSIIVLCWPCPYPVFTNREWLEITKTNPYTVSEPPLPPEISLQLCDATRRHLTGEDAYLDGGKSGLSRTIARLFNDLYDGLPVVAPLKMSEDEHCYMFLHPITRPFFLGPQKEYNLLLNRATAGSKRRPDFACVVDNVPILASEIKPLGYTPLQQRKDNLKVQLQARKSINQQLLTKGGPGEAALFINMGALMESFFMDLKYDGLYRSWPFLTTRLVIDKTTIPLAEFAISHAMALEERVGRIAENYKYRSNNFTPPTQMIFMRELPDSPQLKLLLQ</sequence>
<reference evidence="2 3" key="1">
    <citation type="journal article" date="2018" name="New Phytol.">
        <title>Phylogenomics of Endogonaceae and evolution of mycorrhizas within Mucoromycota.</title>
        <authorList>
            <person name="Chang Y."/>
            <person name="Desiro A."/>
            <person name="Na H."/>
            <person name="Sandor L."/>
            <person name="Lipzen A."/>
            <person name="Clum A."/>
            <person name="Barry K."/>
            <person name="Grigoriev I.V."/>
            <person name="Martin F.M."/>
            <person name="Stajich J.E."/>
            <person name="Smith M.E."/>
            <person name="Bonito G."/>
            <person name="Spatafora J.W."/>
        </authorList>
    </citation>
    <scope>NUCLEOTIDE SEQUENCE [LARGE SCALE GENOMIC DNA]</scope>
    <source>
        <strain evidence="2 3">AD002</strain>
    </source>
</reference>
<evidence type="ECO:0000256" key="1">
    <source>
        <dbReference type="SAM" id="MobiDB-lite"/>
    </source>
</evidence>
<accession>A0A433QIT2</accession>
<proteinExistence type="predicted"/>
<name>A0A433QIT2_9FUNG</name>
<protein>
    <submittedName>
        <fullName evidence="2">Uncharacterized protein</fullName>
    </submittedName>
</protein>
<feature type="compositionally biased region" description="Polar residues" evidence="1">
    <location>
        <begin position="108"/>
        <end position="118"/>
    </location>
</feature>
<comment type="caution">
    <text evidence="2">The sequence shown here is derived from an EMBL/GenBank/DDBJ whole genome shotgun (WGS) entry which is preliminary data.</text>
</comment>
<evidence type="ECO:0000313" key="2">
    <source>
        <dbReference type="EMBL" id="RUS29736.1"/>
    </source>
</evidence>
<feature type="region of interest" description="Disordered" evidence="1">
    <location>
        <begin position="36"/>
        <end position="123"/>
    </location>
</feature>
<feature type="compositionally biased region" description="Acidic residues" evidence="1">
    <location>
        <begin position="93"/>
        <end position="107"/>
    </location>
</feature>
<dbReference type="Proteomes" id="UP000274822">
    <property type="component" value="Unassembled WGS sequence"/>
</dbReference>
<organism evidence="2 3">
    <name type="scientific">Jimgerdemannia flammicorona</name>
    <dbReference type="NCBI Taxonomy" id="994334"/>
    <lineage>
        <taxon>Eukaryota</taxon>
        <taxon>Fungi</taxon>
        <taxon>Fungi incertae sedis</taxon>
        <taxon>Mucoromycota</taxon>
        <taxon>Mucoromycotina</taxon>
        <taxon>Endogonomycetes</taxon>
        <taxon>Endogonales</taxon>
        <taxon>Endogonaceae</taxon>
        <taxon>Jimgerdemannia</taxon>
    </lineage>
</organism>
<dbReference type="AlphaFoldDB" id="A0A433QIT2"/>